<keyword evidence="3" id="KW-1185">Reference proteome</keyword>
<gene>
    <name evidence="2" type="ORF">E2C01_079600</name>
</gene>
<sequence length="178" mass="18799">MSELLHNAHRPLQKILDAQPALLALPTAALHLVLLVRRGEVVAVAGRRIACVVAFTVPSTAGPPAARSAARPADGKAGQNRHRPPTSAAAGHARLRGARGGGGGEAAGQTHHTGSLSPLGSLAHHHHYHHHHKRHYQVTTTNTTVTTISSPHPPSRVEGGRCLADTTTYITRWAVNPR</sequence>
<feature type="compositionally biased region" description="Low complexity" evidence="1">
    <location>
        <begin position="61"/>
        <end position="72"/>
    </location>
</feature>
<evidence type="ECO:0000313" key="3">
    <source>
        <dbReference type="Proteomes" id="UP000324222"/>
    </source>
</evidence>
<dbReference type="AlphaFoldDB" id="A0A5B7IJZ4"/>
<name>A0A5B7IJZ4_PORTR</name>
<reference evidence="2 3" key="1">
    <citation type="submission" date="2019-05" db="EMBL/GenBank/DDBJ databases">
        <title>Another draft genome of Portunus trituberculatus and its Hox gene families provides insights of decapod evolution.</title>
        <authorList>
            <person name="Jeong J.-H."/>
            <person name="Song I."/>
            <person name="Kim S."/>
            <person name="Choi T."/>
            <person name="Kim D."/>
            <person name="Ryu S."/>
            <person name="Kim W."/>
        </authorList>
    </citation>
    <scope>NUCLEOTIDE SEQUENCE [LARGE SCALE GENOMIC DNA]</scope>
    <source>
        <tissue evidence="2">Muscle</tissue>
    </source>
</reference>
<dbReference type="Proteomes" id="UP000324222">
    <property type="component" value="Unassembled WGS sequence"/>
</dbReference>
<evidence type="ECO:0000313" key="2">
    <source>
        <dbReference type="EMBL" id="MPC84850.1"/>
    </source>
</evidence>
<accession>A0A5B7IJZ4</accession>
<feature type="compositionally biased region" description="Basic residues" evidence="1">
    <location>
        <begin position="123"/>
        <end position="136"/>
    </location>
</feature>
<organism evidence="2 3">
    <name type="scientific">Portunus trituberculatus</name>
    <name type="common">Swimming crab</name>
    <name type="synonym">Neptunus trituberculatus</name>
    <dbReference type="NCBI Taxonomy" id="210409"/>
    <lineage>
        <taxon>Eukaryota</taxon>
        <taxon>Metazoa</taxon>
        <taxon>Ecdysozoa</taxon>
        <taxon>Arthropoda</taxon>
        <taxon>Crustacea</taxon>
        <taxon>Multicrustacea</taxon>
        <taxon>Malacostraca</taxon>
        <taxon>Eumalacostraca</taxon>
        <taxon>Eucarida</taxon>
        <taxon>Decapoda</taxon>
        <taxon>Pleocyemata</taxon>
        <taxon>Brachyura</taxon>
        <taxon>Eubrachyura</taxon>
        <taxon>Portunoidea</taxon>
        <taxon>Portunidae</taxon>
        <taxon>Portuninae</taxon>
        <taxon>Portunus</taxon>
    </lineage>
</organism>
<feature type="region of interest" description="Disordered" evidence="1">
    <location>
        <begin position="61"/>
        <end position="138"/>
    </location>
</feature>
<comment type="caution">
    <text evidence="2">The sequence shown here is derived from an EMBL/GenBank/DDBJ whole genome shotgun (WGS) entry which is preliminary data.</text>
</comment>
<proteinExistence type="predicted"/>
<protein>
    <submittedName>
        <fullName evidence="2">Uncharacterized protein</fullName>
    </submittedName>
</protein>
<dbReference type="EMBL" id="VSRR010066604">
    <property type="protein sequence ID" value="MPC84850.1"/>
    <property type="molecule type" value="Genomic_DNA"/>
</dbReference>
<evidence type="ECO:0000256" key="1">
    <source>
        <dbReference type="SAM" id="MobiDB-lite"/>
    </source>
</evidence>